<evidence type="ECO:0000256" key="2">
    <source>
        <dbReference type="ARBA" id="ARBA00023125"/>
    </source>
</evidence>
<keyword evidence="6" id="KW-1185">Reference proteome</keyword>
<evidence type="ECO:0000256" key="1">
    <source>
        <dbReference type="ARBA" id="ARBA00023015"/>
    </source>
</evidence>
<dbReference type="SUPFAM" id="SSF46689">
    <property type="entry name" value="Homeodomain-like"/>
    <property type="match status" value="2"/>
</dbReference>
<dbReference type="SMART" id="SM00342">
    <property type="entry name" value="HTH_ARAC"/>
    <property type="match status" value="1"/>
</dbReference>
<dbReference type="Gene3D" id="1.10.10.60">
    <property type="entry name" value="Homeodomain-like"/>
    <property type="match status" value="2"/>
</dbReference>
<dbReference type="Gene3D" id="2.60.120.10">
    <property type="entry name" value="Jelly Rolls"/>
    <property type="match status" value="1"/>
</dbReference>
<name>I0WDD4_9FLAO</name>
<feature type="domain" description="HTH araC/xylS-type" evidence="4">
    <location>
        <begin position="181"/>
        <end position="281"/>
    </location>
</feature>
<dbReference type="PROSITE" id="PS00041">
    <property type="entry name" value="HTH_ARAC_FAMILY_1"/>
    <property type="match status" value="1"/>
</dbReference>
<dbReference type="GO" id="GO:0003700">
    <property type="term" value="F:DNA-binding transcription factor activity"/>
    <property type="evidence" value="ECO:0007669"/>
    <property type="project" value="InterPro"/>
</dbReference>
<dbReference type="InterPro" id="IPR018062">
    <property type="entry name" value="HTH_AraC-typ_CS"/>
</dbReference>
<dbReference type="OrthoDB" id="1410704at2"/>
<dbReference type="InterPro" id="IPR003313">
    <property type="entry name" value="AraC-bd"/>
</dbReference>
<comment type="caution">
    <text evidence="5">The sequence shown here is derived from an EMBL/GenBank/DDBJ whole genome shotgun (WGS) entry which is preliminary data.</text>
</comment>
<keyword evidence="2" id="KW-0238">DNA-binding</keyword>
<dbReference type="EMBL" id="AJJU01000011">
    <property type="protein sequence ID" value="EID74400.1"/>
    <property type="molecule type" value="Genomic_DNA"/>
</dbReference>
<dbReference type="GO" id="GO:0043565">
    <property type="term" value="F:sequence-specific DNA binding"/>
    <property type="evidence" value="ECO:0007669"/>
    <property type="project" value="InterPro"/>
</dbReference>
<keyword evidence="3" id="KW-0804">Transcription</keyword>
<dbReference type="STRING" id="946077.W5A_09199"/>
<keyword evidence="1" id="KW-0805">Transcription regulation</keyword>
<dbReference type="Pfam" id="PF02311">
    <property type="entry name" value="AraC_binding"/>
    <property type="match status" value="1"/>
</dbReference>
<evidence type="ECO:0000313" key="6">
    <source>
        <dbReference type="Proteomes" id="UP000005938"/>
    </source>
</evidence>
<evidence type="ECO:0000313" key="5">
    <source>
        <dbReference type="EMBL" id="EID74400.1"/>
    </source>
</evidence>
<dbReference type="PROSITE" id="PS01124">
    <property type="entry name" value="HTH_ARAC_FAMILY_2"/>
    <property type="match status" value="1"/>
</dbReference>
<dbReference type="InterPro" id="IPR014710">
    <property type="entry name" value="RmlC-like_jellyroll"/>
</dbReference>
<dbReference type="Pfam" id="PF12833">
    <property type="entry name" value="HTH_18"/>
    <property type="match status" value="1"/>
</dbReference>
<sequence length="289" mass="33300">MKLHYLHKNLEKSIKSTYHEDISFLKLWHYHPESELVYIVQGEGTLYAGDFIGNFKKNDIFFLGSNLPHMFESASNNSSKELCSAYVLHISPAYFEQLPLDQIEFSLLRNILTLSKQGIHFKTNRPNIVFETFKKMMNENLAFNSLCLLQLFLQLQETSSSSPLSNIVYQTADLNSDKRLQSTLQFIMQNFQSDISLDNAASKVGMNKTAFCRYFRHKTGKSFISYLNNIRVQYACKLLSDQQPEKTVSEACYLSGFNSLSYFHRIFKKTTGYAPSQFKKELPSMITAS</sequence>
<reference evidence="5 6" key="1">
    <citation type="journal article" date="2012" name="J. Bacteriol.">
        <title>Genome Sequence of the Halotolerant Bacterium Imtechella halotolerans K1T.</title>
        <authorList>
            <person name="Kumar S."/>
            <person name="Vikram S."/>
            <person name="Subramanian S."/>
            <person name="Raghava G.P."/>
            <person name="Pinnaka A.K."/>
        </authorList>
    </citation>
    <scope>NUCLEOTIDE SEQUENCE [LARGE SCALE GENOMIC DNA]</scope>
    <source>
        <strain evidence="5 6">K1</strain>
    </source>
</reference>
<dbReference type="AlphaFoldDB" id="I0WDD4"/>
<dbReference type="PANTHER" id="PTHR43280:SF27">
    <property type="entry name" value="TRANSCRIPTIONAL REGULATOR MTLR"/>
    <property type="match status" value="1"/>
</dbReference>
<gene>
    <name evidence="5" type="ORF">W5A_09199</name>
</gene>
<protein>
    <submittedName>
        <fullName evidence="5">AraC family transcriptional regulator</fullName>
    </submittedName>
</protein>
<dbReference type="PANTHER" id="PTHR43280">
    <property type="entry name" value="ARAC-FAMILY TRANSCRIPTIONAL REGULATOR"/>
    <property type="match status" value="1"/>
</dbReference>
<dbReference type="InterPro" id="IPR011051">
    <property type="entry name" value="RmlC_Cupin_sf"/>
</dbReference>
<proteinExistence type="predicted"/>
<dbReference type="SUPFAM" id="SSF51182">
    <property type="entry name" value="RmlC-like cupins"/>
    <property type="match status" value="1"/>
</dbReference>
<accession>I0WDD4</accession>
<dbReference type="InterPro" id="IPR009057">
    <property type="entry name" value="Homeodomain-like_sf"/>
</dbReference>
<evidence type="ECO:0000256" key="3">
    <source>
        <dbReference type="ARBA" id="ARBA00023163"/>
    </source>
</evidence>
<evidence type="ECO:0000259" key="4">
    <source>
        <dbReference type="PROSITE" id="PS01124"/>
    </source>
</evidence>
<dbReference type="RefSeq" id="WP_008239764.1">
    <property type="nucleotide sequence ID" value="NZ_AJJU01000011.1"/>
</dbReference>
<dbReference type="eggNOG" id="COG2207">
    <property type="taxonomic scope" value="Bacteria"/>
</dbReference>
<dbReference type="InterPro" id="IPR018060">
    <property type="entry name" value="HTH_AraC"/>
</dbReference>
<organism evidence="5 6">
    <name type="scientific">Imtechella halotolerans K1</name>
    <dbReference type="NCBI Taxonomy" id="946077"/>
    <lineage>
        <taxon>Bacteria</taxon>
        <taxon>Pseudomonadati</taxon>
        <taxon>Bacteroidota</taxon>
        <taxon>Flavobacteriia</taxon>
        <taxon>Flavobacteriales</taxon>
        <taxon>Flavobacteriaceae</taxon>
        <taxon>Imtechella</taxon>
    </lineage>
</organism>
<dbReference type="Proteomes" id="UP000005938">
    <property type="component" value="Unassembled WGS sequence"/>
</dbReference>